<dbReference type="Proteomes" id="UP000507140">
    <property type="component" value="Unassembled WGS sequence"/>
</dbReference>
<keyword evidence="3" id="KW-1185">Reference proteome</keyword>
<evidence type="ECO:0000313" key="3">
    <source>
        <dbReference type="Proteomes" id="UP000507140"/>
    </source>
</evidence>
<evidence type="ECO:0000313" key="2">
    <source>
        <dbReference type="EMBL" id="CAB3920726.1"/>
    </source>
</evidence>
<evidence type="ECO:0000256" key="1">
    <source>
        <dbReference type="SAM" id="SignalP"/>
    </source>
</evidence>
<reference evidence="2 3" key="1">
    <citation type="submission" date="2020-04" db="EMBL/GenBank/DDBJ databases">
        <authorList>
            <person name="De Canck E."/>
        </authorList>
    </citation>
    <scope>NUCLEOTIDE SEQUENCE [LARGE SCALE GENOMIC DNA]</scope>
    <source>
        <strain evidence="2 3">LMG 3415</strain>
    </source>
</reference>
<gene>
    <name evidence="2" type="ORF">LMG3415_05532</name>
</gene>
<dbReference type="EMBL" id="CADIKR010000009">
    <property type="protein sequence ID" value="CAB3920726.1"/>
    <property type="molecule type" value="Genomic_DNA"/>
</dbReference>
<keyword evidence="1" id="KW-0732">Signal</keyword>
<proteinExistence type="predicted"/>
<comment type="caution">
    <text evidence="2">The sequence shown here is derived from an EMBL/GenBank/DDBJ whole genome shotgun (WGS) entry which is preliminary data.</text>
</comment>
<evidence type="ECO:0008006" key="4">
    <source>
        <dbReference type="Google" id="ProtNLM"/>
    </source>
</evidence>
<name>A0ABM8LLH0_9BURK</name>
<feature type="chain" id="PRO_5046647992" description="Ysc84 actin-binding domain-containing protein" evidence="1">
    <location>
        <begin position="28"/>
        <end position="213"/>
    </location>
</feature>
<organism evidence="2 3">
    <name type="scientific">Achromobacter mucicolens</name>
    <dbReference type="NCBI Taxonomy" id="1389922"/>
    <lineage>
        <taxon>Bacteria</taxon>
        <taxon>Pseudomonadati</taxon>
        <taxon>Pseudomonadota</taxon>
        <taxon>Betaproteobacteria</taxon>
        <taxon>Burkholderiales</taxon>
        <taxon>Alcaligenaceae</taxon>
        <taxon>Achromobacter</taxon>
    </lineage>
</organism>
<protein>
    <recommendedName>
        <fullName evidence="4">Ysc84 actin-binding domain-containing protein</fullName>
    </recommendedName>
</protein>
<sequence>MKSMKTSVLAVLLHLILALLPAGPAFAQPADSLMPVPPALLNRVDQEAEATLLRLYRLSPAAKALVGRSFGVLVVPALHADGSILGMAYGRGVLIDAAEGRNYYNVIASPPGSVLGLNDKSLILVFSSYPALRGFQVGPGWEEGASGTIQILDETAMAARELVVEPIAGFILSETEMVRGLSLEGMLFVKVPVYMCADQTDVCRGKTAIPFPP</sequence>
<feature type="signal peptide" evidence="1">
    <location>
        <begin position="1"/>
        <end position="27"/>
    </location>
</feature>
<accession>A0ABM8LLH0</accession>